<organism evidence="2 3">
    <name type="scientific">Catellatospora aurea</name>
    <dbReference type="NCBI Taxonomy" id="1337874"/>
    <lineage>
        <taxon>Bacteria</taxon>
        <taxon>Bacillati</taxon>
        <taxon>Actinomycetota</taxon>
        <taxon>Actinomycetes</taxon>
        <taxon>Micromonosporales</taxon>
        <taxon>Micromonosporaceae</taxon>
        <taxon>Catellatospora</taxon>
    </lineage>
</organism>
<gene>
    <name evidence="2" type="ORF">ACFQO7_20930</name>
</gene>
<accession>A0ABW2GZ91</accession>
<keyword evidence="1" id="KW-0472">Membrane</keyword>
<dbReference type="RefSeq" id="WP_376807910.1">
    <property type="nucleotide sequence ID" value="NZ_JBHTAC010000021.1"/>
</dbReference>
<feature type="transmembrane region" description="Helical" evidence="1">
    <location>
        <begin position="105"/>
        <end position="122"/>
    </location>
</feature>
<reference evidence="3" key="1">
    <citation type="journal article" date="2019" name="Int. J. Syst. Evol. Microbiol.">
        <title>The Global Catalogue of Microorganisms (GCM) 10K type strain sequencing project: providing services to taxonomists for standard genome sequencing and annotation.</title>
        <authorList>
            <consortium name="The Broad Institute Genomics Platform"/>
            <consortium name="The Broad Institute Genome Sequencing Center for Infectious Disease"/>
            <person name="Wu L."/>
            <person name="Ma J."/>
        </authorList>
    </citation>
    <scope>NUCLEOTIDE SEQUENCE [LARGE SCALE GENOMIC DNA]</scope>
    <source>
        <strain evidence="3">CGMCC 1.9106</strain>
    </source>
</reference>
<name>A0ABW2GZ91_9ACTN</name>
<dbReference type="Pfam" id="PF13803">
    <property type="entry name" value="DUF4184"/>
    <property type="match status" value="1"/>
</dbReference>
<sequence length="248" mass="26557">MPFTAGHPAAVLALTRWGLPGSALVIGTVTPDLPMMLPFPEIVHFGHTPWGLVTSDLMLGTLAFILWQAVFAPVVLALAPHTIAARVPRDAPRGLAYHRASSGRVLRVLAALLIGAATHLIWDGITHDWMWGPQYVPWLAARHGSLLGWEWAQRVSDVAGTAIVAGWVVAWWRGAPVRADAAVLPLRLRVLAWAVIGVPAAVGFLYGLLTNSLFAAFAWGTGPGTLGLVAVTAVWWSRSRRTDDPATA</sequence>
<keyword evidence="1" id="KW-0812">Transmembrane</keyword>
<proteinExistence type="predicted"/>
<keyword evidence="3" id="KW-1185">Reference proteome</keyword>
<dbReference type="EMBL" id="JBHTAC010000021">
    <property type="protein sequence ID" value="MFC7244946.1"/>
    <property type="molecule type" value="Genomic_DNA"/>
</dbReference>
<dbReference type="InterPro" id="IPR025238">
    <property type="entry name" value="DUF4184"/>
</dbReference>
<feature type="transmembrane region" description="Helical" evidence="1">
    <location>
        <begin position="57"/>
        <end position="84"/>
    </location>
</feature>
<evidence type="ECO:0000256" key="1">
    <source>
        <dbReference type="SAM" id="Phobius"/>
    </source>
</evidence>
<comment type="caution">
    <text evidence="2">The sequence shown here is derived from an EMBL/GenBank/DDBJ whole genome shotgun (WGS) entry which is preliminary data.</text>
</comment>
<evidence type="ECO:0000313" key="3">
    <source>
        <dbReference type="Proteomes" id="UP001596392"/>
    </source>
</evidence>
<protein>
    <submittedName>
        <fullName evidence="2">DUF4184 family protein</fullName>
    </submittedName>
</protein>
<evidence type="ECO:0000313" key="2">
    <source>
        <dbReference type="EMBL" id="MFC7244946.1"/>
    </source>
</evidence>
<feature type="transmembrane region" description="Helical" evidence="1">
    <location>
        <begin position="214"/>
        <end position="236"/>
    </location>
</feature>
<keyword evidence="1" id="KW-1133">Transmembrane helix</keyword>
<feature type="transmembrane region" description="Helical" evidence="1">
    <location>
        <begin position="155"/>
        <end position="174"/>
    </location>
</feature>
<feature type="transmembrane region" description="Helical" evidence="1">
    <location>
        <begin position="186"/>
        <end position="208"/>
    </location>
</feature>
<dbReference type="Proteomes" id="UP001596392">
    <property type="component" value="Unassembled WGS sequence"/>
</dbReference>